<keyword evidence="9" id="KW-0325">Glycoprotein</keyword>
<dbReference type="OrthoDB" id="9451248at2759"/>
<dbReference type="GO" id="GO:0005149">
    <property type="term" value="F:interleukin-1 receptor binding"/>
    <property type="evidence" value="ECO:0007669"/>
    <property type="project" value="UniProtKB-UniRule"/>
</dbReference>
<evidence type="ECO:0000256" key="10">
    <source>
        <dbReference type="ARBA" id="ARBA00023198"/>
    </source>
</evidence>
<dbReference type="RefSeq" id="XP_008838594.1">
    <property type="nucleotide sequence ID" value="XM_008840372.1"/>
</dbReference>
<keyword evidence="15" id="KW-1185">Reference proteome</keyword>
<dbReference type="GO" id="GO:0005615">
    <property type="term" value="C:extracellular space"/>
    <property type="evidence" value="ECO:0007669"/>
    <property type="project" value="UniProtKB-KW"/>
</dbReference>
<dbReference type="GO" id="GO:0008285">
    <property type="term" value="P:negative regulation of cell population proliferation"/>
    <property type="evidence" value="ECO:0007669"/>
    <property type="project" value="Ensembl"/>
</dbReference>
<evidence type="ECO:0000313" key="14">
    <source>
        <dbReference type="Ensembl" id="ENSNGAP00000012166.1"/>
    </source>
</evidence>
<dbReference type="Pfam" id="PF02394">
    <property type="entry name" value="IL1_propep"/>
    <property type="match status" value="1"/>
</dbReference>
<sequence>MARVPDMFEDLKDCYSENEDYSSAIDHLSLTQKSFYDASYGSLHENCMDEFVCLRTSETSKTSKFTVEESLVMVAATSNRGKILKKRRLSFNPAFASNNLESMTNDLEETIQPRSASYNFQSDVKYRHLRTVKQGFVLNDSLQQNIYRDGDDVHLKAASLSDLQHEVKFDMDAYSSGDDTKYPVTLRISNSQLFVSAQDENQPVLLKEMPNTPKLITGNETNLIFFWKSTSSMNNFESAAYPDLFFATKERDQVHLARGLPSMIDFQIP</sequence>
<reference evidence="14" key="2">
    <citation type="submission" date="2025-09" db="UniProtKB">
        <authorList>
            <consortium name="Ensembl"/>
        </authorList>
    </citation>
    <scope>IDENTIFICATION</scope>
</reference>
<dbReference type="PANTHER" id="PTHR10078:SF33">
    <property type="entry name" value="INTERLEUKIN-1 ALPHA"/>
    <property type="match status" value="1"/>
</dbReference>
<comment type="subunit">
    <text evidence="12">Monomer.</text>
</comment>
<dbReference type="KEGG" id="ngi:103739898"/>
<comment type="similarity">
    <text evidence="3 12">Belongs to the IL-1 family.</text>
</comment>
<dbReference type="GO" id="GO:0006955">
    <property type="term" value="P:immune response"/>
    <property type="evidence" value="ECO:0007669"/>
    <property type="project" value="InterPro"/>
</dbReference>
<dbReference type="PRINTS" id="PR01358">
    <property type="entry name" value="INTRLEUKIN1A"/>
</dbReference>
<dbReference type="GO" id="GO:0006883">
    <property type="term" value="P:intracellular sodium ion homeostasis"/>
    <property type="evidence" value="ECO:0007669"/>
    <property type="project" value="Ensembl"/>
</dbReference>
<dbReference type="PRINTS" id="PR00264">
    <property type="entry name" value="INTERLEUKIN1"/>
</dbReference>
<dbReference type="GO" id="GO:0071222">
    <property type="term" value="P:cellular response to lipopolysaccharide"/>
    <property type="evidence" value="ECO:0007669"/>
    <property type="project" value="TreeGrafter"/>
</dbReference>
<evidence type="ECO:0000256" key="4">
    <source>
        <dbReference type="ARBA" id="ARBA00022490"/>
    </source>
</evidence>
<accession>A0A8C6R5F9</accession>
<dbReference type="GO" id="GO:0032743">
    <property type="term" value="P:positive regulation of interleukin-2 production"/>
    <property type="evidence" value="ECO:0007669"/>
    <property type="project" value="Ensembl"/>
</dbReference>
<dbReference type="GO" id="GO:0050714">
    <property type="term" value="P:positive regulation of protein secretion"/>
    <property type="evidence" value="ECO:0007669"/>
    <property type="project" value="Ensembl"/>
</dbReference>
<dbReference type="InterPro" id="IPR003295">
    <property type="entry name" value="IL-1_alpha"/>
</dbReference>
<evidence type="ECO:0000256" key="1">
    <source>
        <dbReference type="ARBA" id="ARBA00004496"/>
    </source>
</evidence>
<dbReference type="CDD" id="cd23295">
    <property type="entry name" value="beta-trefoil_IL1A"/>
    <property type="match status" value="1"/>
</dbReference>
<evidence type="ECO:0000256" key="6">
    <source>
        <dbReference type="ARBA" id="ARBA00022525"/>
    </source>
</evidence>
<dbReference type="Proteomes" id="UP000694381">
    <property type="component" value="Unassembled WGS sequence"/>
</dbReference>
<keyword evidence="10 12" id="KW-0395">Inflammatory response</keyword>
<dbReference type="OMA" id="SNMKYNF"/>
<dbReference type="SUPFAM" id="SSF50353">
    <property type="entry name" value="Cytokine"/>
    <property type="match status" value="1"/>
</dbReference>
<evidence type="ECO:0000256" key="12">
    <source>
        <dbReference type="RuleBase" id="RU003753"/>
    </source>
</evidence>
<dbReference type="PANTHER" id="PTHR10078">
    <property type="entry name" value="INTERLEUKIN-1 FAMILY MEMBER"/>
    <property type="match status" value="1"/>
</dbReference>
<dbReference type="GO" id="GO:0005829">
    <property type="term" value="C:cytosol"/>
    <property type="evidence" value="ECO:0007669"/>
    <property type="project" value="UniProtKB-UniRule"/>
</dbReference>
<evidence type="ECO:0000259" key="13">
    <source>
        <dbReference type="Pfam" id="PF02394"/>
    </source>
</evidence>
<dbReference type="GO" id="GO:0033092">
    <property type="term" value="P:positive regulation of immature T cell proliferation in thymus"/>
    <property type="evidence" value="ECO:0007669"/>
    <property type="project" value="TreeGrafter"/>
</dbReference>
<evidence type="ECO:0000256" key="8">
    <source>
        <dbReference type="ARBA" id="ARBA00022620"/>
    </source>
</evidence>
<dbReference type="GO" id="GO:0045766">
    <property type="term" value="P:positive regulation of angiogenesis"/>
    <property type="evidence" value="ECO:0007669"/>
    <property type="project" value="Ensembl"/>
</dbReference>
<dbReference type="GO" id="GO:0097192">
    <property type="term" value="P:extrinsic apoptotic signaling pathway in absence of ligand"/>
    <property type="evidence" value="ECO:0007669"/>
    <property type="project" value="Ensembl"/>
</dbReference>
<dbReference type="Ensembl" id="ENSNGAT00000017722.1">
    <property type="protein sequence ID" value="ENSNGAP00000012166.1"/>
    <property type="gene ID" value="ENSNGAG00000014112.1"/>
</dbReference>
<dbReference type="CTD" id="3552"/>
<proteinExistence type="inferred from homology"/>
<evidence type="ECO:0000256" key="3">
    <source>
        <dbReference type="ARBA" id="ARBA00010448"/>
    </source>
</evidence>
<organism evidence="14 15">
    <name type="scientific">Nannospalax galili</name>
    <name type="common">Northern Israeli blind subterranean mole rat</name>
    <name type="synonym">Spalax galili</name>
    <dbReference type="NCBI Taxonomy" id="1026970"/>
    <lineage>
        <taxon>Eukaryota</taxon>
        <taxon>Metazoa</taxon>
        <taxon>Chordata</taxon>
        <taxon>Craniata</taxon>
        <taxon>Vertebrata</taxon>
        <taxon>Euteleostomi</taxon>
        <taxon>Mammalia</taxon>
        <taxon>Eutheria</taxon>
        <taxon>Euarchontoglires</taxon>
        <taxon>Glires</taxon>
        <taxon>Rodentia</taxon>
        <taxon>Myomorpha</taxon>
        <taxon>Muroidea</taxon>
        <taxon>Spalacidae</taxon>
        <taxon>Spalacinae</taxon>
        <taxon>Nannospalax</taxon>
    </lineage>
</organism>
<protein>
    <recommendedName>
        <fullName evidence="12">Interleukin-1</fullName>
    </recommendedName>
</protein>
<evidence type="ECO:0000256" key="2">
    <source>
        <dbReference type="ARBA" id="ARBA00004613"/>
    </source>
</evidence>
<dbReference type="GO" id="GO:0035234">
    <property type="term" value="P:ectopic germ cell programmed cell death"/>
    <property type="evidence" value="ECO:0007669"/>
    <property type="project" value="Ensembl"/>
</dbReference>
<dbReference type="InterPro" id="IPR000975">
    <property type="entry name" value="IL-1_fam"/>
</dbReference>
<reference evidence="14" key="1">
    <citation type="submission" date="2025-08" db="UniProtKB">
        <authorList>
            <consortium name="Ensembl"/>
        </authorList>
    </citation>
    <scope>IDENTIFICATION</scope>
</reference>
<dbReference type="GO" id="GO:0034605">
    <property type="term" value="P:cellular response to heat"/>
    <property type="evidence" value="ECO:0007669"/>
    <property type="project" value="Ensembl"/>
</dbReference>
<evidence type="ECO:0000256" key="5">
    <source>
        <dbReference type="ARBA" id="ARBA00022514"/>
    </source>
</evidence>
<evidence type="ECO:0000256" key="7">
    <source>
        <dbReference type="ARBA" id="ARBA00022553"/>
    </source>
</evidence>
<dbReference type="GeneID" id="103739898"/>
<dbReference type="Gene3D" id="2.80.10.50">
    <property type="match status" value="1"/>
</dbReference>
<keyword evidence="6 12" id="KW-0964">Secreted</keyword>
<dbReference type="SMART" id="SM00125">
    <property type="entry name" value="IL1"/>
    <property type="match status" value="1"/>
</dbReference>
<dbReference type="PRINTS" id="PR01357">
    <property type="entry name" value="INTRLEUKN1AB"/>
</dbReference>
<name>A0A8C6R5F9_NANGA</name>
<dbReference type="GO" id="GO:0010575">
    <property type="term" value="P:positive regulation of vascular endothelial growth factor production"/>
    <property type="evidence" value="ECO:0007669"/>
    <property type="project" value="Ensembl"/>
</dbReference>
<dbReference type="GO" id="GO:0005125">
    <property type="term" value="F:cytokine activity"/>
    <property type="evidence" value="ECO:0007669"/>
    <property type="project" value="UniProtKB-UniRule"/>
</dbReference>
<comment type="subcellular location">
    <subcellularLocation>
        <location evidence="1">Cytoplasm</location>
    </subcellularLocation>
    <subcellularLocation>
        <location evidence="2 12">Secreted</location>
    </subcellularLocation>
</comment>
<keyword evidence="4" id="KW-0963">Cytoplasm</keyword>
<feature type="domain" description="Interleukin-1 propeptide" evidence="13">
    <location>
        <begin position="1"/>
        <end position="111"/>
    </location>
</feature>
<dbReference type="GO" id="GO:0045944">
    <property type="term" value="P:positive regulation of transcription by RNA polymerase II"/>
    <property type="evidence" value="ECO:0007669"/>
    <property type="project" value="Ensembl"/>
</dbReference>
<dbReference type="GO" id="GO:0019221">
    <property type="term" value="P:cytokine-mediated signaling pathway"/>
    <property type="evidence" value="ECO:0007669"/>
    <property type="project" value="Ensembl"/>
</dbReference>
<dbReference type="GO" id="GO:0045840">
    <property type="term" value="P:positive regulation of mitotic nuclear division"/>
    <property type="evidence" value="ECO:0007669"/>
    <property type="project" value="Ensembl"/>
</dbReference>
<dbReference type="GO" id="GO:0051781">
    <property type="term" value="P:positive regulation of cell division"/>
    <property type="evidence" value="ECO:0007669"/>
    <property type="project" value="UniProtKB-KW"/>
</dbReference>
<gene>
    <name evidence="14" type="primary">Il1a</name>
</gene>
<dbReference type="GO" id="GO:0005507">
    <property type="term" value="F:copper ion binding"/>
    <property type="evidence" value="ECO:0007669"/>
    <property type="project" value="Ensembl"/>
</dbReference>
<dbReference type="InterPro" id="IPR003502">
    <property type="entry name" value="IL-1_propep"/>
</dbReference>
<dbReference type="GO" id="GO:0046688">
    <property type="term" value="P:response to copper ion"/>
    <property type="evidence" value="ECO:0007669"/>
    <property type="project" value="Ensembl"/>
</dbReference>
<keyword evidence="8 12" id="KW-0666">Pyrogen</keyword>
<keyword evidence="7" id="KW-0597">Phosphoprotein</keyword>
<dbReference type="InterPro" id="IPR008996">
    <property type="entry name" value="IL1/FGF"/>
</dbReference>
<dbReference type="GO" id="GO:0002248">
    <property type="term" value="P:connective tissue replacement involved in inflammatory response wound healing"/>
    <property type="evidence" value="ECO:0007669"/>
    <property type="project" value="Ensembl"/>
</dbReference>
<keyword evidence="11 12" id="KW-0497">Mitogen</keyword>
<dbReference type="GeneTree" id="ENSGT00390000013353"/>
<evidence type="ECO:0000256" key="11">
    <source>
        <dbReference type="ARBA" id="ARBA00023246"/>
    </source>
</evidence>
<dbReference type="AlphaFoldDB" id="A0A8C6R5F9"/>
<evidence type="ECO:0000256" key="9">
    <source>
        <dbReference type="ARBA" id="ARBA00023180"/>
    </source>
</evidence>
<evidence type="ECO:0000313" key="15">
    <source>
        <dbReference type="Proteomes" id="UP000694381"/>
    </source>
</evidence>
<dbReference type="GO" id="GO:0001660">
    <property type="term" value="P:fever generation"/>
    <property type="evidence" value="ECO:0007669"/>
    <property type="project" value="UniProtKB-UniRule"/>
</dbReference>
<keyword evidence="5 12" id="KW-0202">Cytokine</keyword>
<dbReference type="Pfam" id="PF00340">
    <property type="entry name" value="IL1"/>
    <property type="match status" value="1"/>
</dbReference>